<evidence type="ECO:0000256" key="1">
    <source>
        <dbReference type="ARBA" id="ARBA00004141"/>
    </source>
</evidence>
<dbReference type="PANTHER" id="PTHR12889">
    <property type="entry name" value="GAMMA-SECRETASE SUBUNIT APH-1"/>
    <property type="match status" value="1"/>
</dbReference>
<evidence type="ECO:0000256" key="4">
    <source>
        <dbReference type="ARBA" id="ARBA00022976"/>
    </source>
</evidence>
<protein>
    <submittedName>
        <fullName evidence="8">Aph-1</fullName>
    </submittedName>
</protein>
<accession>A0A1Y2C5H4</accession>
<proteinExistence type="inferred from homology"/>
<dbReference type="STRING" id="1754190.A0A1Y2C5H4"/>
<dbReference type="AlphaFoldDB" id="A0A1Y2C5H4"/>
<sequence>MGFVSFLAYLLIAYGPSITILILYISRSAQLVILVVSSAFFWLISILMSSIFWYLIDLIFNVSDISEIAKGNEGLFRKRILSVVFISILSSLTQELLRWLFWKLLNRAEGGLNAMSEKPKSPLNKFHFSFASGLGFGAMSGLVSYTTILAESLNPGTVLCAGCESLAMPFVAALITSIFILLHIVWSIIAFGAFEKKETLLVAGVVLSHIISSQATLLTYTDKVPHGCAYCFIILLIMLSGSTYIAFKKFSKLKVE</sequence>
<feature type="transmembrane region" description="Helical" evidence="7">
    <location>
        <begin position="6"/>
        <end position="25"/>
    </location>
</feature>
<evidence type="ECO:0000256" key="5">
    <source>
        <dbReference type="ARBA" id="ARBA00022989"/>
    </source>
</evidence>
<dbReference type="Proteomes" id="UP000193920">
    <property type="component" value="Unassembled WGS sequence"/>
</dbReference>
<reference evidence="8 9" key="1">
    <citation type="submission" date="2016-08" db="EMBL/GenBank/DDBJ databases">
        <title>A Parts List for Fungal Cellulosomes Revealed by Comparative Genomics.</title>
        <authorList>
            <consortium name="DOE Joint Genome Institute"/>
            <person name="Haitjema C.H."/>
            <person name="Gilmore S.P."/>
            <person name="Henske J.K."/>
            <person name="Solomon K.V."/>
            <person name="De Groot R."/>
            <person name="Kuo A."/>
            <person name="Mondo S.J."/>
            <person name="Salamov A.A."/>
            <person name="Labutti K."/>
            <person name="Zhao Z."/>
            <person name="Chiniquy J."/>
            <person name="Barry K."/>
            <person name="Brewer H.M."/>
            <person name="Purvine S.O."/>
            <person name="Wright A.T."/>
            <person name="Boxma B."/>
            <person name="Van Alen T."/>
            <person name="Hackstein J.H."/>
            <person name="Baker S.E."/>
            <person name="Grigoriev I.V."/>
            <person name="O'Malley M.A."/>
        </authorList>
    </citation>
    <scope>NUCLEOTIDE SEQUENCE [LARGE SCALE GENOMIC DNA]</scope>
    <source>
        <strain evidence="8 9">G1</strain>
    </source>
</reference>
<name>A0A1Y2C5H4_9FUNG</name>
<evidence type="ECO:0000256" key="6">
    <source>
        <dbReference type="ARBA" id="ARBA00023136"/>
    </source>
</evidence>
<comment type="similarity">
    <text evidence="2">Belongs to the APH-1 family.</text>
</comment>
<evidence type="ECO:0000313" key="9">
    <source>
        <dbReference type="Proteomes" id="UP000193920"/>
    </source>
</evidence>
<feature type="transmembrane region" description="Helical" evidence="7">
    <location>
        <begin position="126"/>
        <end position="150"/>
    </location>
</feature>
<dbReference type="InterPro" id="IPR009294">
    <property type="entry name" value="Aph-1"/>
</dbReference>
<dbReference type="GO" id="GO:0016020">
    <property type="term" value="C:membrane"/>
    <property type="evidence" value="ECO:0007669"/>
    <property type="project" value="UniProtKB-SubCell"/>
</dbReference>
<dbReference type="GO" id="GO:0016485">
    <property type="term" value="P:protein processing"/>
    <property type="evidence" value="ECO:0007669"/>
    <property type="project" value="InterPro"/>
</dbReference>
<evidence type="ECO:0000256" key="3">
    <source>
        <dbReference type="ARBA" id="ARBA00022692"/>
    </source>
</evidence>
<dbReference type="OrthoDB" id="6507463at2759"/>
<dbReference type="EMBL" id="MCOG01000121">
    <property type="protein sequence ID" value="ORY42127.1"/>
    <property type="molecule type" value="Genomic_DNA"/>
</dbReference>
<keyword evidence="9" id="KW-1185">Reference proteome</keyword>
<evidence type="ECO:0000256" key="2">
    <source>
        <dbReference type="ARBA" id="ARBA00005577"/>
    </source>
</evidence>
<comment type="subcellular location">
    <subcellularLocation>
        <location evidence="1">Membrane</location>
        <topology evidence="1">Multi-pass membrane protein</topology>
    </subcellularLocation>
</comment>
<feature type="transmembrane region" description="Helical" evidence="7">
    <location>
        <begin position="227"/>
        <end position="247"/>
    </location>
</feature>
<keyword evidence="3 7" id="KW-0812">Transmembrane</keyword>
<keyword evidence="4" id="KW-0914">Notch signaling pathway</keyword>
<feature type="transmembrane region" description="Helical" evidence="7">
    <location>
        <begin position="200"/>
        <end position="221"/>
    </location>
</feature>
<evidence type="ECO:0000313" key="8">
    <source>
        <dbReference type="EMBL" id="ORY42127.1"/>
    </source>
</evidence>
<organism evidence="8 9">
    <name type="scientific">Neocallimastix californiae</name>
    <dbReference type="NCBI Taxonomy" id="1754190"/>
    <lineage>
        <taxon>Eukaryota</taxon>
        <taxon>Fungi</taxon>
        <taxon>Fungi incertae sedis</taxon>
        <taxon>Chytridiomycota</taxon>
        <taxon>Chytridiomycota incertae sedis</taxon>
        <taxon>Neocallimastigomycetes</taxon>
        <taxon>Neocallimastigales</taxon>
        <taxon>Neocallimastigaceae</taxon>
        <taxon>Neocallimastix</taxon>
    </lineage>
</organism>
<keyword evidence="6 7" id="KW-0472">Membrane</keyword>
<feature type="transmembrane region" description="Helical" evidence="7">
    <location>
        <begin position="32"/>
        <end position="56"/>
    </location>
</feature>
<feature type="transmembrane region" description="Helical" evidence="7">
    <location>
        <begin position="170"/>
        <end position="193"/>
    </location>
</feature>
<keyword evidence="5 7" id="KW-1133">Transmembrane helix</keyword>
<comment type="caution">
    <text evidence="8">The sequence shown here is derived from an EMBL/GenBank/DDBJ whole genome shotgun (WGS) entry which is preliminary data.</text>
</comment>
<evidence type="ECO:0000256" key="7">
    <source>
        <dbReference type="SAM" id="Phobius"/>
    </source>
</evidence>
<gene>
    <name evidence="8" type="ORF">LY90DRAFT_671955</name>
</gene>
<dbReference type="Pfam" id="PF06105">
    <property type="entry name" value="Aph-1"/>
    <property type="match status" value="1"/>
</dbReference>
<feature type="transmembrane region" description="Helical" evidence="7">
    <location>
        <begin position="80"/>
        <end position="105"/>
    </location>
</feature>